<protein>
    <submittedName>
        <fullName evidence="1">Uncharacterized protein</fullName>
    </submittedName>
</protein>
<organism evidence="1 2">
    <name type="scientific">Ixodes persulcatus</name>
    <name type="common">Taiga tick</name>
    <dbReference type="NCBI Taxonomy" id="34615"/>
    <lineage>
        <taxon>Eukaryota</taxon>
        <taxon>Metazoa</taxon>
        <taxon>Ecdysozoa</taxon>
        <taxon>Arthropoda</taxon>
        <taxon>Chelicerata</taxon>
        <taxon>Arachnida</taxon>
        <taxon>Acari</taxon>
        <taxon>Parasitiformes</taxon>
        <taxon>Ixodida</taxon>
        <taxon>Ixodoidea</taxon>
        <taxon>Ixodidae</taxon>
        <taxon>Ixodinae</taxon>
        <taxon>Ixodes</taxon>
    </lineage>
</organism>
<comment type="caution">
    <text evidence="1">The sequence shown here is derived from an EMBL/GenBank/DDBJ whole genome shotgun (WGS) entry which is preliminary data.</text>
</comment>
<name>A0AC60Q8R8_IXOPE</name>
<evidence type="ECO:0000313" key="2">
    <source>
        <dbReference type="Proteomes" id="UP000805193"/>
    </source>
</evidence>
<dbReference type="Proteomes" id="UP000805193">
    <property type="component" value="Unassembled WGS sequence"/>
</dbReference>
<evidence type="ECO:0000313" key="1">
    <source>
        <dbReference type="EMBL" id="KAG0429373.1"/>
    </source>
</evidence>
<sequence>MRSLERLVVLLVVVGLCAAEKKNETIDPELLEIDEIHKKMFEDLTQNAVKQFLPIFSEIIYDPKLSTTCASALMKFGMAMRTPEIWAIQSIFSNSFQGQYCMLHLEANGKITPLMNMYVDYGYKYAGLHYIGNVSGFLQNENRDFFPLFKLGVCIPSTCSKEDLQFILDVGLLSKVLMGFSLRRAALKLTSVPNWGDYSNELGFVHGMRVFSATWVIQGHHYLLRDIHHNSDVAEELADILSTPDPVNPFDHLKAAILDRKSESERSRLQKLLTTEELGDRRPSQLLHRMRQLLGDQNQDPNNHLLRELFLQRLPQNMVLVLAAAEDISLYKLAELADRVADYSRLIPSMLALLGVLYLFPLLMSGPYLKDDKLLNSASCDANWWRILTMTQNQVHSLKDL</sequence>
<accession>A0AC60Q8R8</accession>
<keyword evidence="2" id="KW-1185">Reference proteome</keyword>
<gene>
    <name evidence="1" type="ORF">HPB47_023688</name>
</gene>
<proteinExistence type="predicted"/>
<feature type="non-terminal residue" evidence="1">
    <location>
        <position position="401"/>
    </location>
</feature>
<reference evidence="1 2" key="1">
    <citation type="journal article" date="2020" name="Cell">
        <title>Large-Scale Comparative Analyses of Tick Genomes Elucidate Their Genetic Diversity and Vector Capacities.</title>
        <authorList>
            <consortium name="Tick Genome and Microbiome Consortium (TIGMIC)"/>
            <person name="Jia N."/>
            <person name="Wang J."/>
            <person name="Shi W."/>
            <person name="Du L."/>
            <person name="Sun Y."/>
            <person name="Zhan W."/>
            <person name="Jiang J.F."/>
            <person name="Wang Q."/>
            <person name="Zhang B."/>
            <person name="Ji P."/>
            <person name="Bell-Sakyi L."/>
            <person name="Cui X.M."/>
            <person name="Yuan T.T."/>
            <person name="Jiang B.G."/>
            <person name="Yang W.F."/>
            <person name="Lam T.T."/>
            <person name="Chang Q.C."/>
            <person name="Ding S.J."/>
            <person name="Wang X.J."/>
            <person name="Zhu J.G."/>
            <person name="Ruan X.D."/>
            <person name="Zhao L."/>
            <person name="Wei J.T."/>
            <person name="Ye R.Z."/>
            <person name="Que T.C."/>
            <person name="Du C.H."/>
            <person name="Zhou Y.H."/>
            <person name="Cheng J.X."/>
            <person name="Dai P.F."/>
            <person name="Guo W.B."/>
            <person name="Han X.H."/>
            <person name="Huang E.J."/>
            <person name="Li L.F."/>
            <person name="Wei W."/>
            <person name="Gao Y.C."/>
            <person name="Liu J.Z."/>
            <person name="Shao H.Z."/>
            <person name="Wang X."/>
            <person name="Wang C.C."/>
            <person name="Yang T.C."/>
            <person name="Huo Q.B."/>
            <person name="Li W."/>
            <person name="Chen H.Y."/>
            <person name="Chen S.E."/>
            <person name="Zhou L.G."/>
            <person name="Ni X.B."/>
            <person name="Tian J.H."/>
            <person name="Sheng Y."/>
            <person name="Liu T."/>
            <person name="Pan Y.S."/>
            <person name="Xia L.Y."/>
            <person name="Li J."/>
            <person name="Zhao F."/>
            <person name="Cao W.C."/>
        </authorList>
    </citation>
    <scope>NUCLEOTIDE SEQUENCE [LARGE SCALE GENOMIC DNA]</scope>
    <source>
        <strain evidence="1">Iper-2018</strain>
    </source>
</reference>
<dbReference type="EMBL" id="JABSTQ010009418">
    <property type="protein sequence ID" value="KAG0429373.1"/>
    <property type="molecule type" value="Genomic_DNA"/>
</dbReference>